<comment type="caution">
    <text evidence="1">The sequence shown here is derived from an EMBL/GenBank/DDBJ whole genome shotgun (WGS) entry which is preliminary data.</text>
</comment>
<gene>
    <name evidence="1" type="ORF">Tci_029583</name>
</gene>
<reference evidence="1" key="1">
    <citation type="journal article" date="2019" name="Sci. Rep.">
        <title>Draft genome of Tanacetum cinerariifolium, the natural source of mosquito coil.</title>
        <authorList>
            <person name="Yamashiro T."/>
            <person name="Shiraishi A."/>
            <person name="Satake H."/>
            <person name="Nakayama K."/>
        </authorList>
    </citation>
    <scope>NUCLEOTIDE SEQUENCE</scope>
</reference>
<organism evidence="1">
    <name type="scientific">Tanacetum cinerariifolium</name>
    <name type="common">Dalmatian daisy</name>
    <name type="synonym">Chrysanthemum cinerariifolium</name>
    <dbReference type="NCBI Taxonomy" id="118510"/>
    <lineage>
        <taxon>Eukaryota</taxon>
        <taxon>Viridiplantae</taxon>
        <taxon>Streptophyta</taxon>
        <taxon>Embryophyta</taxon>
        <taxon>Tracheophyta</taxon>
        <taxon>Spermatophyta</taxon>
        <taxon>Magnoliopsida</taxon>
        <taxon>eudicotyledons</taxon>
        <taxon>Gunneridae</taxon>
        <taxon>Pentapetalae</taxon>
        <taxon>asterids</taxon>
        <taxon>campanulids</taxon>
        <taxon>Asterales</taxon>
        <taxon>Asteraceae</taxon>
        <taxon>Asteroideae</taxon>
        <taxon>Anthemideae</taxon>
        <taxon>Anthemidinae</taxon>
        <taxon>Tanacetum</taxon>
    </lineage>
</organism>
<evidence type="ECO:0000313" key="1">
    <source>
        <dbReference type="EMBL" id="GEU57605.1"/>
    </source>
</evidence>
<dbReference type="EMBL" id="BKCJ010003859">
    <property type="protein sequence ID" value="GEU57605.1"/>
    <property type="molecule type" value="Genomic_DNA"/>
</dbReference>
<proteinExistence type="predicted"/>
<accession>A0A6L2LBG0</accession>
<sequence length="78" mass="8635">MNNNTPGHIIPLQPDLGVLQIGSPRVIVLGYDGMPMIPEDPYAYVEAATQEQSLPDFIPEPVYPKFMPLEDDVLPAEE</sequence>
<name>A0A6L2LBG0_TANCI</name>
<dbReference type="AlphaFoldDB" id="A0A6L2LBG0"/>
<protein>
    <submittedName>
        <fullName evidence="1">Uncharacterized protein</fullName>
    </submittedName>
</protein>